<comment type="caution">
    <text evidence="5">The sequence shown here is derived from an EMBL/GenBank/DDBJ whole genome shotgun (WGS) entry which is preliminary data.</text>
</comment>
<dbReference type="InterPro" id="IPR056302">
    <property type="entry name" value="CHD1-2/Hrp3_HTH"/>
</dbReference>
<accession>A0A8S0PXN9</accession>
<dbReference type="AlphaFoldDB" id="A0A8S0PXN9"/>
<feature type="compositionally biased region" description="Basic and acidic residues" evidence="3">
    <location>
        <begin position="103"/>
        <end position="116"/>
    </location>
</feature>
<dbReference type="GO" id="GO:0140658">
    <property type="term" value="F:ATP-dependent chromatin remodeler activity"/>
    <property type="evidence" value="ECO:0007669"/>
    <property type="project" value="TreeGrafter"/>
</dbReference>
<organism evidence="5 6">
    <name type="scientific">Olea europaea subsp. europaea</name>
    <dbReference type="NCBI Taxonomy" id="158383"/>
    <lineage>
        <taxon>Eukaryota</taxon>
        <taxon>Viridiplantae</taxon>
        <taxon>Streptophyta</taxon>
        <taxon>Embryophyta</taxon>
        <taxon>Tracheophyta</taxon>
        <taxon>Spermatophyta</taxon>
        <taxon>Magnoliopsida</taxon>
        <taxon>eudicotyledons</taxon>
        <taxon>Gunneridae</taxon>
        <taxon>Pentapetalae</taxon>
        <taxon>asterids</taxon>
        <taxon>lamiids</taxon>
        <taxon>Lamiales</taxon>
        <taxon>Oleaceae</taxon>
        <taxon>Oleeae</taxon>
        <taxon>Olea</taxon>
    </lineage>
</organism>
<name>A0A8S0PXN9_OLEEU</name>
<dbReference type="OrthoDB" id="5857104at2759"/>
<keyword evidence="2" id="KW-0539">Nucleus</keyword>
<dbReference type="GO" id="GO:0016887">
    <property type="term" value="F:ATP hydrolysis activity"/>
    <property type="evidence" value="ECO:0007669"/>
    <property type="project" value="TreeGrafter"/>
</dbReference>
<evidence type="ECO:0000259" key="4">
    <source>
        <dbReference type="Pfam" id="PF23588"/>
    </source>
</evidence>
<sequence length="420" mass="47148">MVLDHLVIQKLNLSGKCTRGPSFSSMHLSYLSSSVELGCSSIRCIAVANFCSAEDDVTFWSRMIKPEAIALKYEAIVPRAARNIKSYSEVNPPENFNKRKKKGAESRERLSKCRKGDSGYSLPVIEGATAQVRGLSYGNLPKRDATHFIRAVKKFGIESRISLIAVDVSGIVEAAPSEAQIELYDALIDGCREADRGEKVDPKGRLLDFFGVPVRADEVLSRVEELQLLAKRVSQYEDPFSLFRALAYLKPATWSKGCGLNQKDDARLLLGAHCHGFGNWEKIRLDEKLGFTKKIAPVELRHHETFLPRAPQLKDRASQLLEMEVVAVGGANSKVKGPRARKAQNIEPLVKEEGEMSDTGEVYEQFKEVKWTEWCEDVMIDEEKTLKHLQKLQSTSVDLPKEKVLSKIWNYLQILGLRVD</sequence>
<dbReference type="GO" id="GO:0003682">
    <property type="term" value="F:chromatin binding"/>
    <property type="evidence" value="ECO:0007669"/>
    <property type="project" value="TreeGrafter"/>
</dbReference>
<proteinExistence type="predicted"/>
<keyword evidence="1" id="KW-0238">DNA-binding</keyword>
<dbReference type="GO" id="GO:0000785">
    <property type="term" value="C:chromatin"/>
    <property type="evidence" value="ECO:0007669"/>
    <property type="project" value="TreeGrafter"/>
</dbReference>
<evidence type="ECO:0000256" key="2">
    <source>
        <dbReference type="ARBA" id="ARBA00023242"/>
    </source>
</evidence>
<dbReference type="EMBL" id="CACTIH010000322">
    <property type="protein sequence ID" value="CAA2959422.1"/>
    <property type="molecule type" value="Genomic_DNA"/>
</dbReference>
<dbReference type="Proteomes" id="UP000594638">
    <property type="component" value="Unassembled WGS sequence"/>
</dbReference>
<dbReference type="GO" id="GO:0034728">
    <property type="term" value="P:nucleosome organization"/>
    <property type="evidence" value="ECO:0007669"/>
    <property type="project" value="TreeGrafter"/>
</dbReference>
<evidence type="ECO:0000313" key="6">
    <source>
        <dbReference type="Proteomes" id="UP000594638"/>
    </source>
</evidence>
<dbReference type="GO" id="GO:0042393">
    <property type="term" value="F:histone binding"/>
    <property type="evidence" value="ECO:0007669"/>
    <property type="project" value="TreeGrafter"/>
</dbReference>
<dbReference type="Gene3D" id="1.10.10.60">
    <property type="entry name" value="Homeodomain-like"/>
    <property type="match status" value="1"/>
</dbReference>
<evidence type="ECO:0000256" key="3">
    <source>
        <dbReference type="SAM" id="MobiDB-lite"/>
    </source>
</evidence>
<feature type="region of interest" description="Disordered" evidence="3">
    <location>
        <begin position="92"/>
        <end position="116"/>
    </location>
</feature>
<feature type="domain" description="ATP-dependent helicase CHD1-2/hrp3 HTH" evidence="4">
    <location>
        <begin position="243"/>
        <end position="322"/>
    </location>
</feature>
<gene>
    <name evidence="5" type="ORF">OLEA9_A079309</name>
</gene>
<keyword evidence="6" id="KW-1185">Reference proteome</keyword>
<protein>
    <submittedName>
        <fullName evidence="5">Chromodomain-helicase-DNA-binding protein 2</fullName>
    </submittedName>
</protein>
<dbReference type="GO" id="GO:0005634">
    <property type="term" value="C:nucleus"/>
    <property type="evidence" value="ECO:0007669"/>
    <property type="project" value="TreeGrafter"/>
</dbReference>
<dbReference type="Gramene" id="OE9A079309T2">
    <property type="protein sequence ID" value="OE9A079309C2"/>
    <property type="gene ID" value="OE9A079309"/>
</dbReference>
<evidence type="ECO:0000256" key="1">
    <source>
        <dbReference type="ARBA" id="ARBA00023125"/>
    </source>
</evidence>
<reference evidence="5 6" key="1">
    <citation type="submission" date="2019-12" db="EMBL/GenBank/DDBJ databases">
        <authorList>
            <person name="Alioto T."/>
            <person name="Alioto T."/>
            <person name="Gomez Garrido J."/>
        </authorList>
    </citation>
    <scope>NUCLEOTIDE SEQUENCE [LARGE SCALE GENOMIC DNA]</scope>
</reference>
<dbReference type="PANTHER" id="PTHR45623">
    <property type="entry name" value="CHROMODOMAIN-HELICASE-DNA-BINDING PROTEIN 3-RELATED-RELATED"/>
    <property type="match status" value="1"/>
</dbReference>
<dbReference type="Pfam" id="PF23588">
    <property type="entry name" value="HTH_CHD1_Hrp3"/>
    <property type="match status" value="1"/>
</dbReference>
<dbReference type="PANTHER" id="PTHR45623:SF14">
    <property type="entry name" value="CHROMODOMAIN-HELICASE-DNA-BINDING PROTEIN 1"/>
    <property type="match status" value="1"/>
</dbReference>
<dbReference type="GO" id="GO:0003677">
    <property type="term" value="F:DNA binding"/>
    <property type="evidence" value="ECO:0007669"/>
    <property type="project" value="UniProtKB-KW"/>
</dbReference>
<evidence type="ECO:0000313" key="5">
    <source>
        <dbReference type="EMBL" id="CAA2959422.1"/>
    </source>
</evidence>